<gene>
    <name evidence="20" type="ORF">KSV97_06025</name>
    <name evidence="21" type="ORF">KSW06_05895</name>
</gene>
<evidence type="ECO:0000256" key="9">
    <source>
        <dbReference type="ARBA" id="ARBA00022605"/>
    </source>
</evidence>
<dbReference type="EMBL" id="JAHOEF010000030">
    <property type="protein sequence ID" value="MBV3382780.1"/>
    <property type="molecule type" value="Genomic_DNA"/>
</dbReference>
<evidence type="ECO:0000259" key="18">
    <source>
        <dbReference type="PROSITE" id="PS51171"/>
    </source>
</evidence>
<dbReference type="GO" id="GO:0004106">
    <property type="term" value="F:chorismate mutase activity"/>
    <property type="evidence" value="ECO:0007669"/>
    <property type="project" value="InterPro"/>
</dbReference>
<keyword evidence="10" id="KW-0057">Aromatic amino acid biosynthesis</keyword>
<comment type="subcellular location">
    <subcellularLocation>
        <location evidence="3">Cytoplasm</location>
    </subcellularLocation>
</comment>
<evidence type="ECO:0000313" key="21">
    <source>
        <dbReference type="EMBL" id="MBV3392784.1"/>
    </source>
</evidence>
<dbReference type="InterPro" id="IPR018528">
    <property type="entry name" value="Preph_deHydtase_CS"/>
</dbReference>
<evidence type="ECO:0000313" key="22">
    <source>
        <dbReference type="Proteomes" id="UP001196408"/>
    </source>
</evidence>
<comment type="catalytic activity">
    <reaction evidence="16">
        <text>prephenate + H(+) = 3-phenylpyruvate + CO2 + H2O</text>
        <dbReference type="Rhea" id="RHEA:21648"/>
        <dbReference type="ChEBI" id="CHEBI:15377"/>
        <dbReference type="ChEBI" id="CHEBI:15378"/>
        <dbReference type="ChEBI" id="CHEBI:16526"/>
        <dbReference type="ChEBI" id="CHEBI:18005"/>
        <dbReference type="ChEBI" id="CHEBI:29934"/>
        <dbReference type="EC" id="4.2.1.51"/>
    </reaction>
</comment>
<feature type="domain" description="ACT" evidence="19">
    <location>
        <begin position="290"/>
        <end position="371"/>
    </location>
</feature>
<evidence type="ECO:0000256" key="2">
    <source>
        <dbReference type="ARBA" id="ARBA00002364"/>
    </source>
</evidence>
<dbReference type="PANTHER" id="PTHR21022">
    <property type="entry name" value="PREPHENATE DEHYDRATASE P PROTEIN"/>
    <property type="match status" value="1"/>
</dbReference>
<dbReference type="InterPro" id="IPR002912">
    <property type="entry name" value="ACT_dom"/>
</dbReference>
<evidence type="ECO:0000259" key="17">
    <source>
        <dbReference type="PROSITE" id="PS51168"/>
    </source>
</evidence>
<evidence type="ECO:0000256" key="3">
    <source>
        <dbReference type="ARBA" id="ARBA00004496"/>
    </source>
</evidence>
<dbReference type="SMART" id="SM00830">
    <property type="entry name" value="CM_2"/>
    <property type="match status" value="1"/>
</dbReference>
<accession>A0AAW4MVS0</accession>
<dbReference type="Proteomes" id="UP001196408">
    <property type="component" value="Unassembled WGS sequence"/>
</dbReference>
<dbReference type="InterPro" id="IPR008242">
    <property type="entry name" value="Chor_mutase/pphenate_deHydtase"/>
</dbReference>
<keyword evidence="12" id="KW-0456">Lyase</keyword>
<evidence type="ECO:0000256" key="10">
    <source>
        <dbReference type="ARBA" id="ARBA00023141"/>
    </source>
</evidence>
<sequence>MKDLKTCREEIDAIDKEIIALFEKRMHVAKDVITYKLAHDMQIFQKDREKEVIQKNVDRLEDKSLESYAKTFVQDTMNLSKSYQSTFIPLKKYEATEIKENFKVGYQGVPGSFSNQAMKSWFGDIEGINYPHFEDVYQALEKGEIDYGVLPLENSSTGAINDNYDLLTQYGFYIVGEQSITIDQNLLGIKGATLEDIKDVYSHVQGLKQTSEFLNAHHIEGHEYLNTAAAAKYISEAQDKHIGAIASTEAAKLYNLDIIAKAIQNDQSNHTRFIIIARQYEIRPSANRISMVFTVNHEVGALYEVMRVVKEHNINMARIESRPLPLSPWEYYFYLDVDGNLNQDHVQRALQEIKTYTNTFRMIGNYERKES</sequence>
<dbReference type="GO" id="GO:0004664">
    <property type="term" value="F:prephenate dehydratase activity"/>
    <property type="evidence" value="ECO:0007669"/>
    <property type="project" value="UniProtKB-EC"/>
</dbReference>
<proteinExistence type="predicted"/>
<dbReference type="CDD" id="cd04905">
    <property type="entry name" value="ACT_CM-PDT"/>
    <property type="match status" value="1"/>
</dbReference>
<evidence type="ECO:0000256" key="12">
    <source>
        <dbReference type="ARBA" id="ARBA00023239"/>
    </source>
</evidence>
<evidence type="ECO:0000256" key="7">
    <source>
        <dbReference type="ARBA" id="ARBA00021872"/>
    </source>
</evidence>
<protein>
    <recommendedName>
        <fullName evidence="6">Bifunctional chorismate mutase/prephenate dehydratase</fullName>
        <ecNumber evidence="5">4.2.1.51</ecNumber>
    </recommendedName>
    <alternativeName>
        <fullName evidence="15">Chorismate mutase-prephenate dehydratase</fullName>
    </alternativeName>
    <alternativeName>
        <fullName evidence="7">Prephenate dehydratase</fullName>
    </alternativeName>
    <alternativeName>
        <fullName evidence="14">p-protein</fullName>
    </alternativeName>
</protein>
<comment type="catalytic activity">
    <reaction evidence="1">
        <text>chorismate = prephenate</text>
        <dbReference type="Rhea" id="RHEA:13897"/>
        <dbReference type="ChEBI" id="CHEBI:29748"/>
        <dbReference type="ChEBI" id="CHEBI:29934"/>
        <dbReference type="EC" id="5.4.99.5"/>
    </reaction>
</comment>
<dbReference type="EMBL" id="JAHOEL010000029">
    <property type="protein sequence ID" value="MBV3392784.1"/>
    <property type="molecule type" value="Genomic_DNA"/>
</dbReference>
<evidence type="ECO:0000256" key="8">
    <source>
        <dbReference type="ARBA" id="ARBA00022490"/>
    </source>
</evidence>
<dbReference type="PROSITE" id="PS00857">
    <property type="entry name" value="PREPHENATE_DEHYDR_1"/>
    <property type="match status" value="1"/>
</dbReference>
<keyword evidence="23" id="KW-1185">Reference proteome</keyword>
<dbReference type="PROSITE" id="PS51168">
    <property type="entry name" value="CHORISMATE_MUT_2"/>
    <property type="match status" value="1"/>
</dbReference>
<evidence type="ECO:0000313" key="23">
    <source>
        <dbReference type="Proteomes" id="UP001197492"/>
    </source>
</evidence>
<dbReference type="CDD" id="cd13631">
    <property type="entry name" value="PBP2_Ct-PDT_like"/>
    <property type="match status" value="1"/>
</dbReference>
<dbReference type="PROSITE" id="PS51171">
    <property type="entry name" value="PREPHENATE_DEHYDR_3"/>
    <property type="match status" value="1"/>
</dbReference>
<comment type="caution">
    <text evidence="20">The sequence shown here is derived from an EMBL/GenBank/DDBJ whole genome shotgun (WGS) entry which is preliminary data.</text>
</comment>
<keyword evidence="9" id="KW-0028">Amino-acid biosynthesis</keyword>
<evidence type="ECO:0000256" key="11">
    <source>
        <dbReference type="ARBA" id="ARBA00023222"/>
    </source>
</evidence>
<evidence type="ECO:0000256" key="1">
    <source>
        <dbReference type="ARBA" id="ARBA00000824"/>
    </source>
</evidence>
<evidence type="ECO:0000256" key="6">
    <source>
        <dbReference type="ARBA" id="ARBA00014401"/>
    </source>
</evidence>
<evidence type="ECO:0000256" key="5">
    <source>
        <dbReference type="ARBA" id="ARBA00013147"/>
    </source>
</evidence>
<feature type="domain" description="Chorismate mutase" evidence="17">
    <location>
        <begin position="1"/>
        <end position="84"/>
    </location>
</feature>
<dbReference type="GO" id="GO:0046417">
    <property type="term" value="P:chorismate metabolic process"/>
    <property type="evidence" value="ECO:0007669"/>
    <property type="project" value="InterPro"/>
</dbReference>
<dbReference type="RefSeq" id="WP_217747612.1">
    <property type="nucleotide sequence ID" value="NZ_JAHOEB010000028.1"/>
</dbReference>
<keyword evidence="8" id="KW-0963">Cytoplasm</keyword>
<dbReference type="GO" id="GO:0005737">
    <property type="term" value="C:cytoplasm"/>
    <property type="evidence" value="ECO:0007669"/>
    <property type="project" value="TreeGrafter"/>
</dbReference>
<dbReference type="Pfam" id="PF01817">
    <property type="entry name" value="CM_2"/>
    <property type="match status" value="1"/>
</dbReference>
<dbReference type="EC" id="4.2.1.51" evidence="5"/>
<dbReference type="Proteomes" id="UP001197492">
    <property type="component" value="Unassembled WGS sequence"/>
</dbReference>
<dbReference type="GO" id="GO:0009094">
    <property type="term" value="P:L-phenylalanine biosynthetic process"/>
    <property type="evidence" value="ECO:0007669"/>
    <property type="project" value="UniProtKB-KW"/>
</dbReference>
<evidence type="ECO:0000256" key="15">
    <source>
        <dbReference type="ARBA" id="ARBA00031520"/>
    </source>
</evidence>
<dbReference type="PANTHER" id="PTHR21022:SF19">
    <property type="entry name" value="PREPHENATE DEHYDRATASE-RELATED"/>
    <property type="match status" value="1"/>
</dbReference>
<evidence type="ECO:0000256" key="4">
    <source>
        <dbReference type="ARBA" id="ARBA00004741"/>
    </source>
</evidence>
<evidence type="ECO:0000259" key="19">
    <source>
        <dbReference type="PROSITE" id="PS51671"/>
    </source>
</evidence>
<dbReference type="Pfam" id="PF00800">
    <property type="entry name" value="PDT"/>
    <property type="match status" value="1"/>
</dbReference>
<dbReference type="InterPro" id="IPR002701">
    <property type="entry name" value="CM_II_prokaryot"/>
</dbReference>
<organism evidence="20 22">
    <name type="scientific">Catenibacterium mitsuokai</name>
    <dbReference type="NCBI Taxonomy" id="100886"/>
    <lineage>
        <taxon>Bacteria</taxon>
        <taxon>Bacillati</taxon>
        <taxon>Bacillota</taxon>
        <taxon>Erysipelotrichia</taxon>
        <taxon>Erysipelotrichales</taxon>
        <taxon>Coprobacillaceae</taxon>
        <taxon>Catenibacterium</taxon>
    </lineage>
</organism>
<evidence type="ECO:0000256" key="14">
    <source>
        <dbReference type="ARBA" id="ARBA00031175"/>
    </source>
</evidence>
<keyword evidence="11" id="KW-0584">Phenylalanine biosynthesis</keyword>
<evidence type="ECO:0000256" key="16">
    <source>
        <dbReference type="ARBA" id="ARBA00047848"/>
    </source>
</evidence>
<dbReference type="PROSITE" id="PS51671">
    <property type="entry name" value="ACT"/>
    <property type="match status" value="1"/>
</dbReference>
<dbReference type="AlphaFoldDB" id="A0AAW4MVS0"/>
<dbReference type="InterPro" id="IPR001086">
    <property type="entry name" value="Preph_deHydtase"/>
</dbReference>
<comment type="pathway">
    <text evidence="4">Amino-acid biosynthesis; L-phenylalanine biosynthesis; phenylpyruvate from prephenate: step 1/1.</text>
</comment>
<evidence type="ECO:0000313" key="20">
    <source>
        <dbReference type="EMBL" id="MBV3382780.1"/>
    </source>
</evidence>
<dbReference type="PIRSF" id="PIRSF001500">
    <property type="entry name" value="Chor_mut_pdt_Ppr"/>
    <property type="match status" value="1"/>
</dbReference>
<comment type="function">
    <text evidence="2">Catalyzes the Claisen rearrangement of chorismate to prephenate and the decarboxylation/dehydration of prephenate to phenylpyruvate.</text>
</comment>
<reference evidence="20 23" key="1">
    <citation type="submission" date="2021-06" db="EMBL/GenBank/DDBJ databases">
        <title>Collection of gut derived symbiotic bacterial strains cultured from healthy donors.</title>
        <authorList>
            <person name="Lin H."/>
            <person name="Littmann E."/>
            <person name="Pamer E.G."/>
        </authorList>
    </citation>
    <scope>NUCLEOTIDE SEQUENCE</scope>
    <source>
        <strain evidence="21 23">MSK.21.70</strain>
        <strain evidence="20">MSK.21.82</strain>
    </source>
</reference>
<evidence type="ECO:0000256" key="13">
    <source>
        <dbReference type="ARBA" id="ARBA00023268"/>
    </source>
</evidence>
<keyword evidence="13" id="KW-0511">Multifunctional enzyme</keyword>
<feature type="domain" description="Prephenate dehydratase" evidence="18">
    <location>
        <begin position="103"/>
        <end position="278"/>
    </location>
</feature>
<name>A0AAW4MVS0_9FIRM</name>